<evidence type="ECO:0000313" key="1">
    <source>
        <dbReference type="EMBL" id="KKL47660.1"/>
    </source>
</evidence>
<comment type="caution">
    <text evidence="1">The sequence shown here is derived from an EMBL/GenBank/DDBJ whole genome shotgun (WGS) entry which is preliminary data.</text>
</comment>
<sequence>MDLFEWLKDIDKLYENLTNNAKDNNLKDIEDFRDQQRKKFEAFLEKKNDLVNSALVKLALDSDAETKVFEDHMDGAIKNIEENFQKEIENLHKLIIDEIGLDF</sequence>
<protein>
    <submittedName>
        <fullName evidence="1">Uncharacterized protein</fullName>
    </submittedName>
</protein>
<proteinExistence type="predicted"/>
<dbReference type="EMBL" id="LAZR01033587">
    <property type="protein sequence ID" value="KKL47660.1"/>
    <property type="molecule type" value="Genomic_DNA"/>
</dbReference>
<reference evidence="1" key="1">
    <citation type="journal article" date="2015" name="Nature">
        <title>Complex archaea that bridge the gap between prokaryotes and eukaryotes.</title>
        <authorList>
            <person name="Spang A."/>
            <person name="Saw J.H."/>
            <person name="Jorgensen S.L."/>
            <person name="Zaremba-Niedzwiedzka K."/>
            <person name="Martijn J."/>
            <person name="Lind A.E."/>
            <person name="van Eijk R."/>
            <person name="Schleper C."/>
            <person name="Guy L."/>
            <person name="Ettema T.J."/>
        </authorList>
    </citation>
    <scope>NUCLEOTIDE SEQUENCE</scope>
</reference>
<dbReference type="AlphaFoldDB" id="A0A0F9ERW2"/>
<accession>A0A0F9ERW2</accession>
<gene>
    <name evidence="1" type="ORF">LCGC14_2333340</name>
</gene>
<organism evidence="1">
    <name type="scientific">marine sediment metagenome</name>
    <dbReference type="NCBI Taxonomy" id="412755"/>
    <lineage>
        <taxon>unclassified sequences</taxon>
        <taxon>metagenomes</taxon>
        <taxon>ecological metagenomes</taxon>
    </lineage>
</organism>
<name>A0A0F9ERW2_9ZZZZ</name>